<dbReference type="Proteomes" id="UP000486351">
    <property type="component" value="Unassembled WGS sequence"/>
</dbReference>
<evidence type="ECO:0000313" key="3">
    <source>
        <dbReference type="Proteomes" id="UP000486351"/>
    </source>
</evidence>
<proteinExistence type="predicted"/>
<feature type="compositionally biased region" description="Low complexity" evidence="1">
    <location>
        <begin position="69"/>
        <end position="88"/>
    </location>
</feature>
<name>A0A6G0RRF0_9STRA</name>
<accession>A0A6G0RRF0</accession>
<sequence>MLQRASAHLTVVPAAHAAPLSLAAAGSASAAAALQTSLPSPRGALQFDRCAPSSRQSPDRTLRERLTRPRASAPPRTARAGPSSCSVF</sequence>
<reference evidence="2 3" key="1">
    <citation type="submission" date="2018-09" db="EMBL/GenBank/DDBJ databases">
        <title>Genomic investigation of the strawberry pathogen Phytophthora fragariae indicates pathogenicity is determined by transcriptional variation in three key races.</title>
        <authorList>
            <person name="Adams T.M."/>
            <person name="Armitage A.D."/>
            <person name="Sobczyk M.K."/>
            <person name="Bates H.J."/>
            <person name="Dunwell J.M."/>
            <person name="Nellist C.F."/>
            <person name="Harrison R.J."/>
        </authorList>
    </citation>
    <scope>NUCLEOTIDE SEQUENCE [LARGE SCALE GENOMIC DNA]</scope>
    <source>
        <strain evidence="2 3">NOV-77</strain>
    </source>
</reference>
<feature type="region of interest" description="Disordered" evidence="1">
    <location>
        <begin position="41"/>
        <end position="88"/>
    </location>
</feature>
<feature type="compositionally biased region" description="Basic and acidic residues" evidence="1">
    <location>
        <begin position="57"/>
        <end position="67"/>
    </location>
</feature>
<comment type="caution">
    <text evidence="2">The sequence shown here is derived from an EMBL/GenBank/DDBJ whole genome shotgun (WGS) entry which is preliminary data.</text>
</comment>
<dbReference type="AlphaFoldDB" id="A0A6G0RRF0"/>
<dbReference type="EMBL" id="QXFY01000598">
    <property type="protein sequence ID" value="KAE9340041.1"/>
    <property type="molecule type" value="Genomic_DNA"/>
</dbReference>
<organism evidence="2 3">
    <name type="scientific">Phytophthora fragariae</name>
    <dbReference type="NCBI Taxonomy" id="53985"/>
    <lineage>
        <taxon>Eukaryota</taxon>
        <taxon>Sar</taxon>
        <taxon>Stramenopiles</taxon>
        <taxon>Oomycota</taxon>
        <taxon>Peronosporomycetes</taxon>
        <taxon>Peronosporales</taxon>
        <taxon>Peronosporaceae</taxon>
        <taxon>Phytophthora</taxon>
    </lineage>
</organism>
<evidence type="ECO:0000256" key="1">
    <source>
        <dbReference type="SAM" id="MobiDB-lite"/>
    </source>
</evidence>
<gene>
    <name evidence="2" type="ORF">PF008_g11277</name>
</gene>
<evidence type="ECO:0000313" key="2">
    <source>
        <dbReference type="EMBL" id="KAE9340041.1"/>
    </source>
</evidence>
<protein>
    <submittedName>
        <fullName evidence="2">Uncharacterized protein</fullName>
    </submittedName>
</protein>